<protein>
    <recommendedName>
        <fullName evidence="1">Transcription initiation factor TFIID subunit 12</fullName>
    </recommendedName>
</protein>
<reference evidence="3 4" key="1">
    <citation type="journal article" date="2014" name="Genome Biol. Evol.">
        <title>The genome of the myxosporean Thelohanellus kitauei shows adaptations to nutrient acquisition within its fish host.</title>
        <authorList>
            <person name="Yang Y."/>
            <person name="Xiong J."/>
            <person name="Zhou Z."/>
            <person name="Huo F."/>
            <person name="Miao W."/>
            <person name="Ran C."/>
            <person name="Liu Y."/>
            <person name="Zhang J."/>
            <person name="Feng J."/>
            <person name="Wang M."/>
            <person name="Wang M."/>
            <person name="Wang L."/>
            <person name="Yao B."/>
        </authorList>
    </citation>
    <scope>NUCLEOTIDE SEQUENCE [LARGE SCALE GENOMIC DNA]</scope>
    <source>
        <strain evidence="3">Wuqing</strain>
    </source>
</reference>
<dbReference type="Gene3D" id="1.10.20.10">
    <property type="entry name" value="Histone, subunit A"/>
    <property type="match status" value="1"/>
</dbReference>
<dbReference type="GO" id="GO:0046982">
    <property type="term" value="F:protein heterodimerization activity"/>
    <property type="evidence" value="ECO:0007669"/>
    <property type="project" value="InterPro"/>
</dbReference>
<dbReference type="AlphaFoldDB" id="A0A0C2J5X5"/>
<keyword evidence="3" id="KW-0648">Protein biosynthesis</keyword>
<dbReference type="InterPro" id="IPR003228">
    <property type="entry name" value="TFIID_TAF12_dom"/>
</dbReference>
<dbReference type="Pfam" id="PF03847">
    <property type="entry name" value="TFIID_20kDa"/>
    <property type="match status" value="1"/>
</dbReference>
<dbReference type="Proteomes" id="UP000031668">
    <property type="component" value="Unassembled WGS sequence"/>
</dbReference>
<dbReference type="OrthoDB" id="2193432at2759"/>
<dbReference type="SUPFAM" id="SSF47113">
    <property type="entry name" value="Histone-fold"/>
    <property type="match status" value="1"/>
</dbReference>
<sequence length="112" mass="12740">MGGEPAKPSRIVSRANLMEILTELDQHEMIEESGQDLIIDFADVLVREVVKSACETAVIRKSSELTSKDISFVLEKYYKVYVAGNDYGNLVKNSNFSAHKERMAFVRRARRK</sequence>
<keyword evidence="3" id="KW-0396">Initiation factor</keyword>
<accession>A0A0C2J5X5</accession>
<comment type="caution">
    <text evidence="3">The sequence shown here is derived from an EMBL/GenBank/DDBJ whole genome shotgun (WGS) entry which is preliminary data.</text>
</comment>
<dbReference type="GO" id="GO:0003743">
    <property type="term" value="F:translation initiation factor activity"/>
    <property type="evidence" value="ECO:0007669"/>
    <property type="project" value="UniProtKB-KW"/>
</dbReference>
<evidence type="ECO:0000259" key="2">
    <source>
        <dbReference type="Pfam" id="PF03847"/>
    </source>
</evidence>
<dbReference type="CDD" id="cd07981">
    <property type="entry name" value="HFD_TAF12"/>
    <property type="match status" value="1"/>
</dbReference>
<feature type="domain" description="Transcription initiation factor TFIID subunit 12" evidence="2">
    <location>
        <begin position="14"/>
        <end position="79"/>
    </location>
</feature>
<keyword evidence="4" id="KW-1185">Reference proteome</keyword>
<evidence type="ECO:0000313" key="4">
    <source>
        <dbReference type="Proteomes" id="UP000031668"/>
    </source>
</evidence>
<dbReference type="EMBL" id="JWZT01000939">
    <property type="protein sequence ID" value="KII73169.1"/>
    <property type="molecule type" value="Genomic_DNA"/>
</dbReference>
<evidence type="ECO:0000313" key="3">
    <source>
        <dbReference type="EMBL" id="KII73169.1"/>
    </source>
</evidence>
<proteinExistence type="predicted"/>
<dbReference type="GO" id="GO:0006352">
    <property type="term" value="P:DNA-templated transcription initiation"/>
    <property type="evidence" value="ECO:0007669"/>
    <property type="project" value="InterPro"/>
</dbReference>
<organism evidence="3 4">
    <name type="scientific">Thelohanellus kitauei</name>
    <name type="common">Myxosporean</name>
    <dbReference type="NCBI Taxonomy" id="669202"/>
    <lineage>
        <taxon>Eukaryota</taxon>
        <taxon>Metazoa</taxon>
        <taxon>Cnidaria</taxon>
        <taxon>Myxozoa</taxon>
        <taxon>Myxosporea</taxon>
        <taxon>Bivalvulida</taxon>
        <taxon>Platysporina</taxon>
        <taxon>Myxobolidae</taxon>
        <taxon>Thelohanellus</taxon>
    </lineage>
</organism>
<evidence type="ECO:0000256" key="1">
    <source>
        <dbReference type="ARBA" id="ARBA00017484"/>
    </source>
</evidence>
<dbReference type="GO" id="GO:0005669">
    <property type="term" value="C:transcription factor TFIID complex"/>
    <property type="evidence" value="ECO:0007669"/>
    <property type="project" value="InterPro"/>
</dbReference>
<gene>
    <name evidence="3" type="ORF">RF11_12501</name>
</gene>
<dbReference type="InterPro" id="IPR009072">
    <property type="entry name" value="Histone-fold"/>
</dbReference>
<name>A0A0C2J5X5_THEKT</name>